<keyword evidence="4" id="KW-0319">Glycerol metabolism</keyword>
<comment type="caution">
    <text evidence="15">The sequence shown here is derived from an EMBL/GenBank/DDBJ whole genome shotgun (WGS) entry which is preliminary data.</text>
</comment>
<evidence type="ECO:0000256" key="12">
    <source>
        <dbReference type="SAM" id="MobiDB-lite"/>
    </source>
</evidence>
<organism evidence="15 16">
    <name type="scientific">Brassica napus</name>
    <name type="common">Rape</name>
    <dbReference type="NCBI Taxonomy" id="3708"/>
    <lineage>
        <taxon>Eukaryota</taxon>
        <taxon>Viridiplantae</taxon>
        <taxon>Streptophyta</taxon>
        <taxon>Embryophyta</taxon>
        <taxon>Tracheophyta</taxon>
        <taxon>Spermatophyta</taxon>
        <taxon>Magnoliopsida</taxon>
        <taxon>eudicotyledons</taxon>
        <taxon>Gunneridae</taxon>
        <taxon>Pentapetalae</taxon>
        <taxon>rosids</taxon>
        <taxon>malvids</taxon>
        <taxon>Brassicales</taxon>
        <taxon>Brassicaceae</taxon>
        <taxon>Brassiceae</taxon>
        <taxon>Brassica</taxon>
    </lineage>
</organism>
<dbReference type="PANTHER" id="PTHR43620:SF31">
    <property type="entry name" value="GLYCEROPHOSPHODIESTER PHOSPHODIESTERASE"/>
    <property type="match status" value="1"/>
</dbReference>
<dbReference type="CDD" id="cd08603">
    <property type="entry name" value="GDPD_SHV3_repeat_1"/>
    <property type="match status" value="1"/>
</dbReference>
<dbReference type="CDD" id="cd04480">
    <property type="entry name" value="RPA1_DBD_A_like"/>
    <property type="match status" value="1"/>
</dbReference>
<accession>A0ABQ8E8Q3</accession>
<keyword evidence="2 13" id="KW-0812">Transmembrane</keyword>
<keyword evidence="5" id="KW-0378">Hydrolase</keyword>
<keyword evidence="6 13" id="KW-1133">Transmembrane helix</keyword>
<evidence type="ECO:0000313" key="16">
    <source>
        <dbReference type="Proteomes" id="UP000824890"/>
    </source>
</evidence>
<dbReference type="Pfam" id="PF14380">
    <property type="entry name" value="WAK_assoc"/>
    <property type="match status" value="3"/>
</dbReference>
<feature type="compositionally biased region" description="Basic and acidic residues" evidence="12">
    <location>
        <begin position="45"/>
        <end position="55"/>
    </location>
</feature>
<dbReference type="EMBL" id="JAGKQM010000002">
    <property type="protein sequence ID" value="KAH0938039.1"/>
    <property type="molecule type" value="Genomic_DNA"/>
</dbReference>
<dbReference type="Pfam" id="PF13947">
    <property type="entry name" value="GUB_WAK_bind"/>
    <property type="match status" value="3"/>
</dbReference>
<evidence type="ECO:0000256" key="1">
    <source>
        <dbReference type="ARBA" id="ARBA00004479"/>
    </source>
</evidence>
<dbReference type="InterPro" id="IPR012340">
    <property type="entry name" value="NA-bd_OB-fold"/>
</dbReference>
<gene>
    <name evidence="15" type="ORF">HID58_005500</name>
</gene>
<evidence type="ECO:0000256" key="9">
    <source>
        <dbReference type="ARBA" id="ARBA00047512"/>
    </source>
</evidence>
<reference evidence="15 16" key="1">
    <citation type="submission" date="2021-05" db="EMBL/GenBank/DDBJ databases">
        <title>Genome Assembly of Synthetic Allotetraploid Brassica napus Reveals Homoeologous Exchanges between Subgenomes.</title>
        <authorList>
            <person name="Davis J.T."/>
        </authorList>
    </citation>
    <scope>NUCLEOTIDE SEQUENCE [LARGE SCALE GENOMIC DNA]</scope>
    <source>
        <strain evidence="16">cv. Da-Ae</strain>
        <tissue evidence="15">Seedling</tissue>
    </source>
</reference>
<dbReference type="InterPro" id="IPR017946">
    <property type="entry name" value="PLC-like_Pdiesterase_TIM-brl"/>
</dbReference>
<dbReference type="SUPFAM" id="SSF50249">
    <property type="entry name" value="Nucleic acid-binding proteins"/>
    <property type="match status" value="1"/>
</dbReference>
<comment type="catalytic activity">
    <reaction evidence="11">
        <text>L-seryl-[protein] + ATP = O-phospho-L-seryl-[protein] + ADP + H(+)</text>
        <dbReference type="Rhea" id="RHEA:17989"/>
        <dbReference type="Rhea" id="RHEA-COMP:9863"/>
        <dbReference type="Rhea" id="RHEA-COMP:11604"/>
        <dbReference type="ChEBI" id="CHEBI:15378"/>
        <dbReference type="ChEBI" id="CHEBI:29999"/>
        <dbReference type="ChEBI" id="CHEBI:30616"/>
        <dbReference type="ChEBI" id="CHEBI:83421"/>
        <dbReference type="ChEBI" id="CHEBI:456216"/>
        <dbReference type="EC" id="2.7.11.1"/>
    </reaction>
</comment>
<evidence type="ECO:0000256" key="5">
    <source>
        <dbReference type="ARBA" id="ARBA00022801"/>
    </source>
</evidence>
<sequence>MDSLVAMSSNGSSISEKPKGVESDSSPGPIKPIGTPHVSSNHSIGDLHSKRDKGEASVTSGLTKLSGKTAVSSGVLIGVPMSKNPNGAIIHSTKAGVSSGVRGKSAVSSRVRGKAIVSAEVVAFKDVKYGPHDGELRFRLIHFWEARNVVSKVLIGLEMLLIDQEETVSQGFIPAGKIDTYLPHMRAGGLYRLNSFFGSHNKNLYRVAEPSFTVTFSSTSVLSDLTDSPVCFLEDRFRIHGYEEFDAACDLRGDLYDYVGHIKLVNGQVLSDSLMLDDAEIASSRRVLLHVQTHDGPVMKLYLWDKAASDFSEKFKASGGTARVVLVTTLNPKRFGGALALSSMTPSRVFLDKDVQTTEEYLTWMNANLSVANRVNADVVTKTETMTIGELLFYIQQEDAKVAWFECIATVADVVHGSSWYYIGCGVCHTKATKGPTTLMCKKCGKPDIVGVPQYLAKISVYDNEDQASFVLLGDAGHELSGRKASELVASYFEANENVEDDHLVPVPQALIDTIGQTRKFIVKVSDHNLTGKTQALTVTEVLTPEDQEAEAQGTLQNGVADGDPSTCAGIVKRAADKLFAAQTNAKRSRSPWQTLSGDAPLVIASGGFSGLFPDSILDAYKLAMQTSVPGAVLWCDVQLTKDDFGICYPDLKLNNHSTIESVYPKRRKSYLVNGVPTNVIQGILSQTGKIDGNGFSILTVQDVTAQIKPESIWLNVQHDAFYAQHNLSMSSFLVSASRTVSIDYISSPELNFFQKLTGHFGRNGPSFVFKFLGKEDFEPTTKRTYGSILSNLTYVKTFASGILVPKSYILPLDDKQYLLPPTSLVHDAHKAGLQVYVSGFSNDADIAYNYSFDPVSEYLSFMDNGDFSVDGVLSDFPITASASIDCFSHIGRNATKQVDFLVISKHGASGDYPGCTNLAYDKAIKDGADVIDCSVQMSREGKPFCSNSIDLEKSTMAAQTPLRNRSTIIPEISSHAGIYTFSLTWPEIYNLTLYLREKKGLDLAKAVLDTLTEAGYSNGTTTKRVMIQSTNSSVLVDIKKQSKYETVYKVEKTIDDISDSAIEDIKKFADAVVIIKPSVLPLCDDSFVTGKTNVVERLQKSKLLVYVELFQNEFVSDATVEINSYITGAGINGTITEFPLTASKYKRNRCLGTKETLPYMAPVIPRGLLQTVNPLSPAPAPSPAPSPVFTDDYVAGPPLPPNLSFTNDGRYKLCSQPFSCGDQKDLLYPFWIPEREECGYPGFMLNCSSGFAELTLSSVKFRILMANYDLHYITLARMDYTDNLCPSNPRNEQFNQSALQFDPGTKLLTILYGCRDLPSNISNSLVYNYVTDFQCEGGMEGLRNYCFVKNTSSALLYMRDGTKDLEKNCKKEVSIPVCDSTLSSLRSDNPNKSLEKGFNLEIKQDCLVCLESNGACGYNRGFVCYCGDGTHGHNCYGSLVNAIHKGSWINVILKVAGSIAGVVLFVILLLFFRHYLRMKELRLRQQNLKSLIPLKHYTYAQVKRITKSFAEVVGRGGFGIPSPLDRPPMNRVVEMMEGSLEALEVPPRPVLQQIPTAALQESLTLSDTGELYKLCSTTFSCCDQVHLNYPFWKPGRKACGHPEFELNCSGDFAELNISTVKFRIIDSRYYETTLIRTDYIDNLYPRNPLNAQFNENVVSFTHNTELVTIYYDCPNFSPLIPHSYYVGELLSGNGRRNYYVTKNLTSPSLHDIRSLLENFRGMCKRNVSIPASGSALETLQRSPNTYNLKKAIEQGFKLYINSDCERCKGSDGACGYNQTSSAFVCYCKDGPRNSSCRTHNRADLIEGIVIVIIILVGIIALVVLLCPCFGVQIFRKRKTSDERRHEKLKALIPLKHYTYAQVKKITKSFAEVVGRGGFGVSSPSNRPPMNIVVEMMEGSLEALEVPPTPVLQQIPAARLSQSFWDSGEGSSASEVLLLSFSVQAQRTKTPPTTEFTFQGFSENKSEIQTEGAAIITPDGLLLLAENENKIKVPSLSTDQRKISMYPPLFITLVVFSVASFPSCFSADQQYEECRLPLRCGSEPSVLFPNITYPFWGNSIGKPNFCGQTEFELSCKENQNLTLEIENFTLRVVSANLDNKIITVADESFLHDGCPQIFNFTGAMQFTLNHNTETIFLFNCPSNNPVTTSSTITCQLSNSNLITYHAFGSTNPPQNCTMVGEIPMLASAKNLLQQSNASDQSLKMALEKGFDLRYDSEDDVCQACTKSKGICGSEVRSGNFMCLCADKPYNSSCKDVQGIAAGVTFLGLLLLSVSWFCYNTQRMKTSDDPRQQNLKALIPLKHYSYAQVKRITKLFTEVVGKGGFGTVYRGTLCDGRRVAGDSGKHNRNVITSEEEEMAKKMTLVGLWCIQPSPSDRPLMNRVVEMMEGSVDSLEVPPRPVFQIPAAPFQEPSTLSEDISSYKDVCSMDVA</sequence>
<evidence type="ECO:0000259" key="14">
    <source>
        <dbReference type="PROSITE" id="PS51704"/>
    </source>
</evidence>
<evidence type="ECO:0000256" key="6">
    <source>
        <dbReference type="ARBA" id="ARBA00022989"/>
    </source>
</evidence>
<evidence type="ECO:0000256" key="13">
    <source>
        <dbReference type="SAM" id="Phobius"/>
    </source>
</evidence>
<dbReference type="SUPFAM" id="SSF51695">
    <property type="entry name" value="PLC-like phosphodiesterases"/>
    <property type="match status" value="2"/>
</dbReference>
<evidence type="ECO:0000256" key="4">
    <source>
        <dbReference type="ARBA" id="ARBA00022798"/>
    </source>
</evidence>
<dbReference type="Gene3D" id="3.20.20.190">
    <property type="entry name" value="Phosphatidylinositol (PI) phosphodiesterase"/>
    <property type="match status" value="3"/>
</dbReference>
<dbReference type="InterPro" id="IPR030395">
    <property type="entry name" value="GP_PDE_dom"/>
</dbReference>
<evidence type="ECO:0000256" key="11">
    <source>
        <dbReference type="ARBA" id="ARBA00048679"/>
    </source>
</evidence>
<dbReference type="PANTHER" id="PTHR43620">
    <property type="entry name" value="GLYCEROPHOSPHORYL DIESTER PHOSPHODIESTERASE"/>
    <property type="match status" value="1"/>
</dbReference>
<evidence type="ECO:0000256" key="3">
    <source>
        <dbReference type="ARBA" id="ARBA00022729"/>
    </source>
</evidence>
<dbReference type="Gene3D" id="3.30.200.20">
    <property type="entry name" value="Phosphorylase Kinase, domain 1"/>
    <property type="match status" value="1"/>
</dbReference>
<evidence type="ECO:0000313" key="15">
    <source>
        <dbReference type="EMBL" id="KAH0938039.1"/>
    </source>
</evidence>
<feature type="transmembrane region" description="Helical" evidence="13">
    <location>
        <begin position="1808"/>
        <end position="1835"/>
    </location>
</feature>
<comment type="subcellular location">
    <subcellularLocation>
        <location evidence="1">Membrane</location>
        <topology evidence="1">Single-pass type I membrane protein</topology>
    </subcellularLocation>
</comment>
<dbReference type="InterPro" id="IPR032872">
    <property type="entry name" value="WAK_assoc_C"/>
</dbReference>
<feature type="domain" description="GP-PDE" evidence="14">
    <location>
        <begin position="901"/>
        <end position="1147"/>
    </location>
</feature>
<dbReference type="PROSITE" id="PS51704">
    <property type="entry name" value="GP_PDE"/>
    <property type="match status" value="2"/>
</dbReference>
<dbReference type="Gene3D" id="2.40.50.140">
    <property type="entry name" value="Nucleic acid-binding proteins"/>
    <property type="match status" value="2"/>
</dbReference>
<name>A0ABQ8E8Q3_BRANA</name>
<keyword evidence="16" id="KW-1185">Reference proteome</keyword>
<feature type="transmembrane region" description="Helical" evidence="13">
    <location>
        <begin position="1449"/>
        <end position="1473"/>
    </location>
</feature>
<keyword evidence="3" id="KW-0732">Signal</keyword>
<protein>
    <recommendedName>
        <fullName evidence="14">GP-PDE domain-containing protein</fullName>
    </recommendedName>
</protein>
<dbReference type="Proteomes" id="UP000824890">
    <property type="component" value="Unassembled WGS sequence"/>
</dbReference>
<evidence type="ECO:0000256" key="10">
    <source>
        <dbReference type="ARBA" id="ARBA00047899"/>
    </source>
</evidence>
<dbReference type="Pfam" id="PF03009">
    <property type="entry name" value="GDPD"/>
    <property type="match status" value="1"/>
</dbReference>
<keyword evidence="7 13" id="KW-0472">Membrane</keyword>
<feature type="domain" description="GP-PDE" evidence="14">
    <location>
        <begin position="601"/>
        <end position="885"/>
    </location>
</feature>
<keyword evidence="8" id="KW-0325">Glycoprotein</keyword>
<proteinExistence type="predicted"/>
<dbReference type="InterPro" id="IPR025287">
    <property type="entry name" value="WAK_GUB"/>
</dbReference>
<comment type="catalytic activity">
    <reaction evidence="9">
        <text>a sn-glycero-3-phosphodiester + H2O = an alcohol + sn-glycerol 3-phosphate + H(+)</text>
        <dbReference type="Rhea" id="RHEA:12969"/>
        <dbReference type="ChEBI" id="CHEBI:15377"/>
        <dbReference type="ChEBI" id="CHEBI:15378"/>
        <dbReference type="ChEBI" id="CHEBI:30879"/>
        <dbReference type="ChEBI" id="CHEBI:57597"/>
        <dbReference type="ChEBI" id="CHEBI:83408"/>
        <dbReference type="EC" id="3.1.4.46"/>
    </reaction>
</comment>
<evidence type="ECO:0000256" key="8">
    <source>
        <dbReference type="ARBA" id="ARBA00023180"/>
    </source>
</evidence>
<evidence type="ECO:0000256" key="7">
    <source>
        <dbReference type="ARBA" id="ARBA00023136"/>
    </source>
</evidence>
<feature type="transmembrane region" description="Helical" evidence="13">
    <location>
        <begin position="2258"/>
        <end position="2278"/>
    </location>
</feature>
<feature type="compositionally biased region" description="Polar residues" evidence="12">
    <location>
        <begin position="1"/>
        <end position="15"/>
    </location>
</feature>
<comment type="catalytic activity">
    <reaction evidence="10">
        <text>L-threonyl-[protein] + ATP = O-phospho-L-threonyl-[protein] + ADP + H(+)</text>
        <dbReference type="Rhea" id="RHEA:46608"/>
        <dbReference type="Rhea" id="RHEA-COMP:11060"/>
        <dbReference type="Rhea" id="RHEA-COMP:11605"/>
        <dbReference type="ChEBI" id="CHEBI:15378"/>
        <dbReference type="ChEBI" id="CHEBI:30013"/>
        <dbReference type="ChEBI" id="CHEBI:30616"/>
        <dbReference type="ChEBI" id="CHEBI:61977"/>
        <dbReference type="ChEBI" id="CHEBI:456216"/>
        <dbReference type="EC" id="2.7.11.1"/>
    </reaction>
</comment>
<evidence type="ECO:0000256" key="2">
    <source>
        <dbReference type="ARBA" id="ARBA00022692"/>
    </source>
</evidence>
<feature type="region of interest" description="Disordered" evidence="12">
    <location>
        <begin position="1"/>
        <end position="61"/>
    </location>
</feature>